<dbReference type="Proteomes" id="UP001575622">
    <property type="component" value="Unassembled WGS sequence"/>
</dbReference>
<organism evidence="2 3">
    <name type="scientific">Paenibacillus oleatilyticus</name>
    <dbReference type="NCBI Taxonomy" id="2594886"/>
    <lineage>
        <taxon>Bacteria</taxon>
        <taxon>Bacillati</taxon>
        <taxon>Bacillota</taxon>
        <taxon>Bacilli</taxon>
        <taxon>Bacillales</taxon>
        <taxon>Paenibacillaceae</taxon>
        <taxon>Paenibacillus</taxon>
    </lineage>
</organism>
<evidence type="ECO:0000313" key="2">
    <source>
        <dbReference type="EMBL" id="MFB0847288.1"/>
    </source>
</evidence>
<dbReference type="RefSeq" id="WP_373957115.1">
    <property type="nucleotide sequence ID" value="NZ_JBHDLN010000034.1"/>
</dbReference>
<dbReference type="Gene3D" id="1.10.260.40">
    <property type="entry name" value="lambda repressor-like DNA-binding domains"/>
    <property type="match status" value="1"/>
</dbReference>
<name>A0ABV4VCA1_9BACL</name>
<sequence>MAFRAGKCLLRLRLSQAGMTQKQLAERVNLSPQMISHYVMGRKVMSLENAKSISAVLNCNIEDLYLWEHVRDR</sequence>
<evidence type="ECO:0000259" key="1">
    <source>
        <dbReference type="PROSITE" id="PS50943"/>
    </source>
</evidence>
<keyword evidence="3" id="KW-1185">Reference proteome</keyword>
<dbReference type="InterPro" id="IPR001387">
    <property type="entry name" value="Cro/C1-type_HTH"/>
</dbReference>
<dbReference type="PROSITE" id="PS50943">
    <property type="entry name" value="HTH_CROC1"/>
    <property type="match status" value="1"/>
</dbReference>
<dbReference type="SUPFAM" id="SSF47413">
    <property type="entry name" value="lambda repressor-like DNA-binding domains"/>
    <property type="match status" value="1"/>
</dbReference>
<dbReference type="EMBL" id="JBHDLN010000034">
    <property type="protein sequence ID" value="MFB0847288.1"/>
    <property type="molecule type" value="Genomic_DNA"/>
</dbReference>
<dbReference type="InterPro" id="IPR010982">
    <property type="entry name" value="Lambda_DNA-bd_dom_sf"/>
</dbReference>
<accession>A0ABV4VCA1</accession>
<proteinExistence type="predicted"/>
<comment type="caution">
    <text evidence="2">The sequence shown here is derived from an EMBL/GenBank/DDBJ whole genome shotgun (WGS) entry which is preliminary data.</text>
</comment>
<gene>
    <name evidence="2" type="ORF">ACEU3E_34525</name>
</gene>
<feature type="domain" description="HTH cro/C1-type" evidence="1">
    <location>
        <begin position="9"/>
        <end position="64"/>
    </location>
</feature>
<reference evidence="2 3" key="1">
    <citation type="submission" date="2024-09" db="EMBL/GenBank/DDBJ databases">
        <authorList>
            <person name="Makale K.P.P."/>
            <person name="Makhzoum A."/>
            <person name="Rantong G."/>
            <person name="Rahube T.O."/>
        </authorList>
    </citation>
    <scope>NUCLEOTIDE SEQUENCE [LARGE SCALE GENOMIC DNA]</scope>
    <source>
        <strain evidence="2 3">KM_D13</strain>
    </source>
</reference>
<dbReference type="Pfam" id="PF01381">
    <property type="entry name" value="HTH_3"/>
    <property type="match status" value="1"/>
</dbReference>
<evidence type="ECO:0000313" key="3">
    <source>
        <dbReference type="Proteomes" id="UP001575622"/>
    </source>
</evidence>
<dbReference type="CDD" id="cd00093">
    <property type="entry name" value="HTH_XRE"/>
    <property type="match status" value="1"/>
</dbReference>
<protein>
    <submittedName>
        <fullName evidence="2">Helix-turn-helix transcriptional regulator</fullName>
    </submittedName>
</protein>
<dbReference type="SMART" id="SM00530">
    <property type="entry name" value="HTH_XRE"/>
    <property type="match status" value="1"/>
</dbReference>